<dbReference type="InterPro" id="IPR043130">
    <property type="entry name" value="CDP-OH_PTrfase_TM_dom"/>
</dbReference>
<dbReference type="Gene3D" id="1.20.120.1760">
    <property type="match status" value="1"/>
</dbReference>
<dbReference type="GO" id="GO:0003882">
    <property type="term" value="F:CDP-diacylglycerol-serine O-phosphatidyltransferase activity"/>
    <property type="evidence" value="ECO:0007669"/>
    <property type="project" value="UniProtKB-EC"/>
</dbReference>
<name>A0A328PFR8_9EURY</name>
<evidence type="ECO:0000256" key="7">
    <source>
        <dbReference type="ARBA" id="ARBA00023098"/>
    </source>
</evidence>
<keyword evidence="5 11" id="KW-0812">Transmembrane</keyword>
<dbReference type="EMBL" id="QLOE01000003">
    <property type="protein sequence ID" value="RAO79282.1"/>
    <property type="molecule type" value="Genomic_DNA"/>
</dbReference>
<evidence type="ECO:0000256" key="3">
    <source>
        <dbReference type="ARBA" id="ARBA00022516"/>
    </source>
</evidence>
<feature type="transmembrane region" description="Helical" evidence="11">
    <location>
        <begin position="12"/>
        <end position="31"/>
    </location>
</feature>
<dbReference type="InterPro" id="IPR000462">
    <property type="entry name" value="CDP-OH_P_trans"/>
</dbReference>
<evidence type="ECO:0000256" key="4">
    <source>
        <dbReference type="ARBA" id="ARBA00022679"/>
    </source>
</evidence>
<dbReference type="Proteomes" id="UP000249782">
    <property type="component" value="Unassembled WGS sequence"/>
</dbReference>
<dbReference type="AlphaFoldDB" id="A0A328PFR8"/>
<dbReference type="OrthoDB" id="221913at2157"/>
<feature type="transmembrane region" description="Helical" evidence="11">
    <location>
        <begin position="183"/>
        <end position="215"/>
    </location>
</feature>
<comment type="subcellular location">
    <subcellularLocation>
        <location evidence="1">Membrane</location>
        <topology evidence="1">Multi-pass membrane protein</topology>
    </subcellularLocation>
</comment>
<dbReference type="GO" id="GO:0008654">
    <property type="term" value="P:phospholipid biosynthetic process"/>
    <property type="evidence" value="ECO:0007669"/>
    <property type="project" value="UniProtKB-KW"/>
</dbReference>
<protein>
    <submittedName>
        <fullName evidence="12">CDP-diacylglycerol--serine O-phosphatidyltransferase</fullName>
        <ecNumber evidence="12">2.7.8.8</ecNumber>
    </submittedName>
</protein>
<gene>
    <name evidence="12" type="primary">pssA</name>
    <name evidence="12" type="ORF">DPC56_02915</name>
</gene>
<proteinExistence type="inferred from homology"/>
<comment type="caution">
    <text evidence="12">The sequence shown here is derived from an EMBL/GenBank/DDBJ whole genome shotgun (WGS) entry which is preliminary data.</text>
</comment>
<feature type="transmembrane region" description="Helical" evidence="11">
    <location>
        <begin position="129"/>
        <end position="148"/>
    </location>
</feature>
<keyword evidence="9" id="KW-0594">Phospholipid biosynthesis</keyword>
<keyword evidence="8 11" id="KW-0472">Membrane</keyword>
<dbReference type="RefSeq" id="WP_112093572.1">
    <property type="nucleotide sequence ID" value="NZ_QLOE01000003.1"/>
</dbReference>
<keyword evidence="7" id="KW-0443">Lipid metabolism</keyword>
<keyword evidence="4 12" id="KW-0808">Transferase</keyword>
<evidence type="ECO:0000256" key="5">
    <source>
        <dbReference type="ARBA" id="ARBA00022692"/>
    </source>
</evidence>
<dbReference type="EC" id="2.7.8.8" evidence="12"/>
<keyword evidence="6 11" id="KW-1133">Transmembrane helix</keyword>
<evidence type="ECO:0000256" key="8">
    <source>
        <dbReference type="ARBA" id="ARBA00023136"/>
    </source>
</evidence>
<evidence type="ECO:0000256" key="1">
    <source>
        <dbReference type="ARBA" id="ARBA00004141"/>
    </source>
</evidence>
<comment type="similarity">
    <text evidence="2">Belongs to the CDP-alcohol phosphatidyltransferase class-I family.</text>
</comment>
<evidence type="ECO:0000256" key="9">
    <source>
        <dbReference type="ARBA" id="ARBA00023209"/>
    </source>
</evidence>
<evidence type="ECO:0000313" key="13">
    <source>
        <dbReference type="Proteomes" id="UP000249782"/>
    </source>
</evidence>
<accession>A0A328PFR8</accession>
<organism evidence="12 13">
    <name type="scientific">Methanothermobacter tenebrarum</name>
    <dbReference type="NCBI Taxonomy" id="680118"/>
    <lineage>
        <taxon>Archaea</taxon>
        <taxon>Methanobacteriati</taxon>
        <taxon>Methanobacteriota</taxon>
        <taxon>Methanomada group</taxon>
        <taxon>Methanobacteria</taxon>
        <taxon>Methanobacteriales</taxon>
        <taxon>Methanobacteriaceae</taxon>
        <taxon>Methanothermobacter</taxon>
    </lineage>
</organism>
<dbReference type="GO" id="GO:0016020">
    <property type="term" value="C:membrane"/>
    <property type="evidence" value="ECO:0007669"/>
    <property type="project" value="UniProtKB-SubCell"/>
</dbReference>
<keyword evidence="3" id="KW-0444">Lipid biosynthesis</keyword>
<evidence type="ECO:0000313" key="12">
    <source>
        <dbReference type="EMBL" id="RAO79282.1"/>
    </source>
</evidence>
<keyword evidence="10" id="KW-1208">Phospholipid metabolism</keyword>
<dbReference type="NCBIfam" id="NF038087">
    <property type="entry name" value="arch_ser_synth"/>
    <property type="match status" value="1"/>
</dbReference>
<reference evidence="12 13" key="1">
    <citation type="submission" date="2018-06" db="EMBL/GenBank/DDBJ databases">
        <title>Draft genome sequence of hyperthermophilic methanogen Methanothermobacter tenebrarum sp. MCM-B 1447.</title>
        <authorList>
            <person name="Pore S.D."/>
            <person name="Dagar S."/>
            <person name="Dhakephalkar P.K."/>
        </authorList>
    </citation>
    <scope>NUCLEOTIDE SEQUENCE [LARGE SCALE GENOMIC DNA]</scope>
    <source>
        <strain evidence="12 13">MCM B 1447</strain>
    </source>
</reference>
<feature type="transmembrane region" description="Helical" evidence="11">
    <location>
        <begin position="154"/>
        <end position="171"/>
    </location>
</feature>
<keyword evidence="13" id="KW-1185">Reference proteome</keyword>
<feature type="transmembrane region" description="Helical" evidence="11">
    <location>
        <begin position="99"/>
        <end position="117"/>
    </location>
</feature>
<dbReference type="InterPro" id="IPR004533">
    <property type="entry name" value="CDP-diaglyc--ser_O-PTrfase"/>
</dbReference>
<sequence>MTERKYNIQYYMVVPDLFSIINASLGFLSIIMISKGVIGFACQLMLLAVIFDSIDGWVARRIKREDDEGFGRNVDSLSDIISFGLAPAFFIYSTTSFRYINILVSLLIMTCGILRLSRFNVIANVKKSTFIGLPIPVMAVIVSSLYLSGIFNEYLNLTIAAFTSLIMISSVEYPKINTKKGTIIVILLILTILIGSNFKIFATTLLILAMAYVLIPLIRKF</sequence>
<dbReference type="Pfam" id="PF01066">
    <property type="entry name" value="CDP-OH_P_transf"/>
    <property type="match status" value="1"/>
</dbReference>
<dbReference type="NCBIfam" id="TIGR00473">
    <property type="entry name" value="pssA"/>
    <property type="match status" value="1"/>
</dbReference>
<evidence type="ECO:0000256" key="2">
    <source>
        <dbReference type="ARBA" id="ARBA00010441"/>
    </source>
</evidence>
<evidence type="ECO:0000256" key="11">
    <source>
        <dbReference type="SAM" id="Phobius"/>
    </source>
</evidence>
<evidence type="ECO:0000256" key="10">
    <source>
        <dbReference type="ARBA" id="ARBA00023264"/>
    </source>
</evidence>
<evidence type="ECO:0000256" key="6">
    <source>
        <dbReference type="ARBA" id="ARBA00022989"/>
    </source>
</evidence>